<proteinExistence type="predicted"/>
<keyword evidence="2" id="KW-0040">ANK repeat</keyword>
<accession>A0ABR1VL01</accession>
<evidence type="ECO:0000259" key="4">
    <source>
        <dbReference type="Pfam" id="PF22939"/>
    </source>
</evidence>
<evidence type="ECO:0000256" key="2">
    <source>
        <dbReference type="PROSITE-ProRule" id="PRU00023"/>
    </source>
</evidence>
<dbReference type="RefSeq" id="XP_066664356.1">
    <property type="nucleotide sequence ID" value="XM_066815066.1"/>
</dbReference>
<evidence type="ECO:0000313" key="8">
    <source>
        <dbReference type="Proteomes" id="UP001433268"/>
    </source>
</evidence>
<dbReference type="PANTHER" id="PTHR10039">
    <property type="entry name" value="AMELOGENIN"/>
    <property type="match status" value="1"/>
</dbReference>
<evidence type="ECO:0000259" key="5">
    <source>
        <dbReference type="Pfam" id="PF24809"/>
    </source>
</evidence>
<gene>
    <name evidence="7" type="ORF">PG997_010751</name>
</gene>
<dbReference type="SMART" id="SM00248">
    <property type="entry name" value="ANK"/>
    <property type="match status" value="9"/>
</dbReference>
<dbReference type="InterPro" id="IPR027417">
    <property type="entry name" value="P-loop_NTPase"/>
</dbReference>
<feature type="domain" description="DUF7708" evidence="5">
    <location>
        <begin position="71"/>
        <end position="210"/>
    </location>
</feature>
<dbReference type="InterPro" id="IPR054471">
    <property type="entry name" value="GPIID_WHD"/>
</dbReference>
<dbReference type="Pfam" id="PF24809">
    <property type="entry name" value="DUF7708"/>
    <property type="match status" value="1"/>
</dbReference>
<dbReference type="InterPro" id="IPR036770">
    <property type="entry name" value="Ankyrin_rpt-contain_sf"/>
</dbReference>
<dbReference type="Pfam" id="PF12796">
    <property type="entry name" value="Ank_2"/>
    <property type="match status" value="2"/>
</dbReference>
<feature type="repeat" description="ANK" evidence="2">
    <location>
        <begin position="997"/>
        <end position="1029"/>
    </location>
</feature>
<feature type="domain" description="GPI inositol-deacylase winged helix" evidence="4">
    <location>
        <begin position="556"/>
        <end position="636"/>
    </location>
</feature>
<keyword evidence="3" id="KW-0175">Coiled coil</keyword>
<dbReference type="PROSITE" id="PS50088">
    <property type="entry name" value="ANK_REPEAT"/>
    <property type="match status" value="5"/>
</dbReference>
<name>A0ABR1VL01_9PEZI</name>
<keyword evidence="8" id="KW-1185">Reference proteome</keyword>
<feature type="repeat" description="ANK" evidence="2">
    <location>
        <begin position="1152"/>
        <end position="1173"/>
    </location>
</feature>
<evidence type="ECO:0000256" key="3">
    <source>
        <dbReference type="SAM" id="Coils"/>
    </source>
</evidence>
<dbReference type="InterPro" id="IPR002110">
    <property type="entry name" value="Ankyrin_rpt"/>
</dbReference>
<reference evidence="7 8" key="1">
    <citation type="submission" date="2023-01" db="EMBL/GenBank/DDBJ databases">
        <title>Analysis of 21 Apiospora genomes using comparative genomics revels a genus with tremendous synthesis potential of carbohydrate active enzymes and secondary metabolites.</title>
        <authorList>
            <person name="Sorensen T."/>
        </authorList>
    </citation>
    <scope>NUCLEOTIDE SEQUENCE [LARGE SCALE GENOMIC DNA]</scope>
    <source>
        <strain evidence="7 8">CBS 114990</strain>
    </source>
</reference>
<feature type="domain" description="Nephrocystin 3-like N-terminal" evidence="6">
    <location>
        <begin position="293"/>
        <end position="446"/>
    </location>
</feature>
<dbReference type="EMBL" id="JAQQWN010000008">
    <property type="protein sequence ID" value="KAK8070548.1"/>
    <property type="molecule type" value="Genomic_DNA"/>
</dbReference>
<organism evidence="7 8">
    <name type="scientific">Apiospora hydei</name>
    <dbReference type="NCBI Taxonomy" id="1337664"/>
    <lineage>
        <taxon>Eukaryota</taxon>
        <taxon>Fungi</taxon>
        <taxon>Dikarya</taxon>
        <taxon>Ascomycota</taxon>
        <taxon>Pezizomycotina</taxon>
        <taxon>Sordariomycetes</taxon>
        <taxon>Xylariomycetidae</taxon>
        <taxon>Amphisphaeriales</taxon>
        <taxon>Apiosporaceae</taxon>
        <taxon>Apiospora</taxon>
    </lineage>
</organism>
<dbReference type="PANTHER" id="PTHR10039:SF10">
    <property type="entry name" value="NACHT DOMAIN-CONTAINING PROTEIN"/>
    <property type="match status" value="1"/>
</dbReference>
<protein>
    <recommendedName>
        <fullName evidence="9">NACHT domain-containing protein</fullName>
    </recommendedName>
</protein>
<comment type="caution">
    <text evidence="7">The sequence shown here is derived from an EMBL/GenBank/DDBJ whole genome shotgun (WGS) entry which is preliminary data.</text>
</comment>
<dbReference type="SUPFAM" id="SSF52540">
    <property type="entry name" value="P-loop containing nucleoside triphosphate hydrolases"/>
    <property type="match status" value="1"/>
</dbReference>
<dbReference type="Gene3D" id="1.25.40.20">
    <property type="entry name" value="Ankyrin repeat-containing domain"/>
    <property type="match status" value="2"/>
</dbReference>
<keyword evidence="1" id="KW-0677">Repeat</keyword>
<dbReference type="PROSITE" id="PS50297">
    <property type="entry name" value="ANK_REP_REGION"/>
    <property type="match status" value="3"/>
</dbReference>
<dbReference type="Pfam" id="PF22939">
    <property type="entry name" value="WHD_GPIID"/>
    <property type="match status" value="1"/>
</dbReference>
<dbReference type="SUPFAM" id="SSF48403">
    <property type="entry name" value="Ankyrin repeat"/>
    <property type="match status" value="1"/>
</dbReference>
<dbReference type="Pfam" id="PF24883">
    <property type="entry name" value="NPHP3_N"/>
    <property type="match status" value="1"/>
</dbReference>
<feature type="repeat" description="ANK" evidence="2">
    <location>
        <begin position="1086"/>
        <end position="1118"/>
    </location>
</feature>
<evidence type="ECO:0008006" key="9">
    <source>
        <dbReference type="Google" id="ProtNLM"/>
    </source>
</evidence>
<evidence type="ECO:0000259" key="6">
    <source>
        <dbReference type="Pfam" id="PF24883"/>
    </source>
</evidence>
<evidence type="ECO:0000313" key="7">
    <source>
        <dbReference type="EMBL" id="KAK8070548.1"/>
    </source>
</evidence>
<feature type="repeat" description="ANK" evidence="2">
    <location>
        <begin position="1029"/>
        <end position="1061"/>
    </location>
</feature>
<feature type="repeat" description="ANK" evidence="2">
    <location>
        <begin position="1119"/>
        <end position="1151"/>
    </location>
</feature>
<dbReference type="Proteomes" id="UP001433268">
    <property type="component" value="Unassembled WGS sequence"/>
</dbReference>
<dbReference type="Gene3D" id="3.40.50.300">
    <property type="entry name" value="P-loop containing nucleotide triphosphate hydrolases"/>
    <property type="match status" value="1"/>
</dbReference>
<dbReference type="InterPro" id="IPR056884">
    <property type="entry name" value="NPHP3-like_N"/>
</dbReference>
<feature type="coiled-coil region" evidence="3">
    <location>
        <begin position="200"/>
        <end position="227"/>
    </location>
</feature>
<sequence>MAASSSALVPSLKRDVLLDAISDFQANLSDGERLELKKMRSIPDADSILVFTAELDATHRTRRGPSYASRLHTVLSSIGVFCGIVDTFVSAHPEIAALVWGSIKLTMTVAANVASYYQATSDLFMRLGRLCPLFADYQSLYPGSVRLQKALVDFHASIIRCCRHVMQVLQRPLHQHILKSLWSSFEQEFKPDIDEVQRYSDSVEQEIHFAKAQADQQDQQLQVMERQEALKSRSLIDRFTGRADEKLRRMHEMQLQRDQRESTERKRQLLDSLSTRDYLRLYKESCRKRWHDTPSWIFQLPEFYDWLERKKPVLWCSGKIGSGKTVTAASVIQHILLMKGSEVGPISFFFSQPNIPESLTSSGILKSILQQRLNSMNMSDDVESALRNLEISSDIDDIINLLSTSTIQGPSYILIDGIDEIPKSQRRELFSALSFLISSDNNLCLFLCGQTSLQDEIGCHFKQLLQISLNCESTNDDITKYIEGVIDDKLEAGDLRVQDPNLVNEIKMFIWAFFQVEEITTQPCDQDIRAALHNLPRDLNDLFSRALYRINNGTHSREAQTLFLYITAGKRLMTLDELREAIAITPTQRYSEPARHCNDMDKLASWCENLVEAEEESRVVQFVHHSVRTFLLGDYTDTRLMAFHPGLDEANLRLGEICLTYLDFNDFKTALITQPKPLSIRNPVGIVKSTAKPGSKLATIYDAFLKPGHEVFDLRRSAGLDGSAAATLKISQALKREHPFLEALGLSHKVSFLRARDSRAWLILRHVVSAKLNFTILPWINDAQCQDDALEWAKKNRHHAILRLLWSNDVNTLFKWAADNDDPVLFDALADEVQFSNFESPREILISAASLGRIRAIDELEGPRRVFEDEDMHAALTAAALNGHDDMVEKLINLRFAVDPSNPLPNHSLSPLVAAASRDRLNIVDKLKGGGAGVNLEASCKGGHLDVIERLLSYGAIPNSATLVGAATSGTISIVDMLVRAGVNINDGCYDFETGSHTSTPLYIAARNGNLDFVEKLITAGAHVNTLSLGSNVMQAALLSGKQDVVERLLAAGADISIDNVMMDCDAHLKRILLEFEVDLSKTAGPRRTLVHLAVQMNRLDCIDKLITAGVNTNAADASGRTALHYAALYGNPRCIQSLCQLGSARNTQDHDGNTALHFAVKLGDVGTVDTLVGMSIIDKSVKNKMGETALCIAQSRFSGKKLEALSESLA</sequence>
<dbReference type="Pfam" id="PF00023">
    <property type="entry name" value="Ank"/>
    <property type="match status" value="1"/>
</dbReference>
<evidence type="ECO:0000256" key="1">
    <source>
        <dbReference type="ARBA" id="ARBA00022737"/>
    </source>
</evidence>
<dbReference type="GeneID" id="92048126"/>
<dbReference type="InterPro" id="IPR056125">
    <property type="entry name" value="DUF7708"/>
</dbReference>